<evidence type="ECO:0000256" key="3">
    <source>
        <dbReference type="ARBA" id="ARBA00022471"/>
    </source>
</evidence>
<keyword evidence="3 6" id="KW-0713">Self-incompatibility</keyword>
<evidence type="ECO:0000313" key="7">
    <source>
        <dbReference type="EMBL" id="KAK7842062.1"/>
    </source>
</evidence>
<comment type="subcellular location">
    <subcellularLocation>
        <location evidence="1 6">Secreted</location>
    </subcellularLocation>
</comment>
<name>A0AAW0KSE1_QUESU</name>
<dbReference type="Pfam" id="PF05938">
    <property type="entry name" value="Self-incomp_S1"/>
    <property type="match status" value="1"/>
</dbReference>
<evidence type="ECO:0000256" key="2">
    <source>
        <dbReference type="ARBA" id="ARBA00005581"/>
    </source>
</evidence>
<dbReference type="GO" id="GO:0005576">
    <property type="term" value="C:extracellular region"/>
    <property type="evidence" value="ECO:0007669"/>
    <property type="project" value="UniProtKB-SubCell"/>
</dbReference>
<dbReference type="EMBL" id="PKMF04000228">
    <property type="protein sequence ID" value="KAK7842062.1"/>
    <property type="molecule type" value="Genomic_DNA"/>
</dbReference>
<evidence type="ECO:0000256" key="1">
    <source>
        <dbReference type="ARBA" id="ARBA00004613"/>
    </source>
</evidence>
<evidence type="ECO:0000313" key="8">
    <source>
        <dbReference type="Proteomes" id="UP000237347"/>
    </source>
</evidence>
<keyword evidence="4 6" id="KW-0964">Secreted</keyword>
<feature type="non-terminal residue" evidence="7">
    <location>
        <position position="1"/>
    </location>
</feature>
<dbReference type="PANTHER" id="PTHR31232:SF43">
    <property type="entry name" value="S-PROTEIN HOMOLOG 29-RELATED"/>
    <property type="match status" value="1"/>
</dbReference>
<keyword evidence="5" id="KW-0732">Signal</keyword>
<evidence type="ECO:0000256" key="4">
    <source>
        <dbReference type="ARBA" id="ARBA00022525"/>
    </source>
</evidence>
<accession>A0AAW0KSE1</accession>
<dbReference type="PANTHER" id="PTHR31232">
    <property type="match status" value="1"/>
</dbReference>
<comment type="caution">
    <text evidence="7">The sequence shown here is derived from an EMBL/GenBank/DDBJ whole genome shotgun (WGS) entry which is preliminary data.</text>
</comment>
<gene>
    <name evidence="7" type="primary">SPH3_6</name>
    <name evidence="7" type="ORF">CFP56_014376</name>
</gene>
<sequence>LLLLLVETTCEGGFLPGKVHLKITNDLENGLVLNLHCLSKDDDLGVHALSEGDAFEFNFRPSYSGSTLFHCSMDWRGASHHFDIYDFLVDQNRCNPDCFWSVKEAGLCLFNHDLDGNYEICYAWKSKSSCFFLDFSCPLE</sequence>
<organism evidence="7 8">
    <name type="scientific">Quercus suber</name>
    <name type="common">Cork oak</name>
    <dbReference type="NCBI Taxonomy" id="58331"/>
    <lineage>
        <taxon>Eukaryota</taxon>
        <taxon>Viridiplantae</taxon>
        <taxon>Streptophyta</taxon>
        <taxon>Embryophyta</taxon>
        <taxon>Tracheophyta</taxon>
        <taxon>Spermatophyta</taxon>
        <taxon>Magnoliopsida</taxon>
        <taxon>eudicotyledons</taxon>
        <taxon>Gunneridae</taxon>
        <taxon>Pentapetalae</taxon>
        <taxon>rosids</taxon>
        <taxon>fabids</taxon>
        <taxon>Fagales</taxon>
        <taxon>Fagaceae</taxon>
        <taxon>Quercus</taxon>
    </lineage>
</organism>
<protein>
    <recommendedName>
        <fullName evidence="6">S-protein homolog</fullName>
    </recommendedName>
</protein>
<dbReference type="GO" id="GO:0060320">
    <property type="term" value="P:rejection of self pollen"/>
    <property type="evidence" value="ECO:0007669"/>
    <property type="project" value="UniProtKB-KW"/>
</dbReference>
<evidence type="ECO:0000256" key="5">
    <source>
        <dbReference type="ARBA" id="ARBA00022729"/>
    </source>
</evidence>
<keyword evidence="8" id="KW-1185">Reference proteome</keyword>
<dbReference type="AlphaFoldDB" id="A0AAW0KSE1"/>
<comment type="similarity">
    <text evidence="2 6">Belongs to the plant self-incompatibility (S1) protein family.</text>
</comment>
<reference evidence="7 8" key="1">
    <citation type="journal article" date="2018" name="Sci. Data">
        <title>The draft genome sequence of cork oak.</title>
        <authorList>
            <person name="Ramos A.M."/>
            <person name="Usie A."/>
            <person name="Barbosa P."/>
            <person name="Barros P.M."/>
            <person name="Capote T."/>
            <person name="Chaves I."/>
            <person name="Simoes F."/>
            <person name="Abreu I."/>
            <person name="Carrasquinho I."/>
            <person name="Faro C."/>
            <person name="Guimaraes J.B."/>
            <person name="Mendonca D."/>
            <person name="Nobrega F."/>
            <person name="Rodrigues L."/>
            <person name="Saibo N.J.M."/>
            <person name="Varela M.C."/>
            <person name="Egas C."/>
            <person name="Matos J."/>
            <person name="Miguel C.M."/>
            <person name="Oliveira M.M."/>
            <person name="Ricardo C.P."/>
            <person name="Goncalves S."/>
        </authorList>
    </citation>
    <scope>NUCLEOTIDE SEQUENCE [LARGE SCALE GENOMIC DNA]</scope>
    <source>
        <strain evidence="8">cv. HL8</strain>
    </source>
</reference>
<dbReference type="Proteomes" id="UP000237347">
    <property type="component" value="Unassembled WGS sequence"/>
</dbReference>
<proteinExistence type="inferred from homology"/>
<evidence type="ECO:0000256" key="6">
    <source>
        <dbReference type="RuleBase" id="RU367044"/>
    </source>
</evidence>
<dbReference type="InterPro" id="IPR010264">
    <property type="entry name" value="Self-incomp_S1"/>
</dbReference>